<dbReference type="Proteomes" id="UP000070163">
    <property type="component" value="Unassembled WGS sequence"/>
</dbReference>
<keyword evidence="1" id="KW-0472">Membrane</keyword>
<evidence type="ECO:0000256" key="1">
    <source>
        <dbReference type="SAM" id="Phobius"/>
    </source>
</evidence>
<dbReference type="PANTHER" id="PTHR33490:SF3">
    <property type="entry name" value="CONSERVED INTEGRAL MEMBRANE PROTEIN"/>
    <property type="match status" value="1"/>
</dbReference>
<proteinExistence type="predicted"/>
<dbReference type="Gene3D" id="2.60.40.10">
    <property type="entry name" value="Immunoglobulins"/>
    <property type="match status" value="1"/>
</dbReference>
<comment type="caution">
    <text evidence="3">The sequence shown here is derived from an EMBL/GenBank/DDBJ whole genome shotgun (WGS) entry which is preliminary data.</text>
</comment>
<dbReference type="InterPro" id="IPR002931">
    <property type="entry name" value="Transglutaminase-like"/>
</dbReference>
<feature type="transmembrane region" description="Helical" evidence="1">
    <location>
        <begin position="452"/>
        <end position="469"/>
    </location>
</feature>
<keyword evidence="1" id="KW-0812">Transmembrane</keyword>
<feature type="domain" description="Transglutaminase-like" evidence="2">
    <location>
        <begin position="195"/>
        <end position="265"/>
    </location>
</feature>
<dbReference type="PANTHER" id="PTHR33490">
    <property type="entry name" value="BLR5614 PROTEIN-RELATED"/>
    <property type="match status" value="1"/>
</dbReference>
<dbReference type="SMART" id="SM00460">
    <property type="entry name" value="TGc"/>
    <property type="match status" value="1"/>
</dbReference>
<dbReference type="SUPFAM" id="SSF54001">
    <property type="entry name" value="Cysteine proteinases"/>
    <property type="match status" value="1"/>
</dbReference>
<dbReference type="AlphaFoldDB" id="A0A133UBW4"/>
<name>A0A133UBW4_9EURY</name>
<sequence>MRNFFVGVLSILLIVTFLASASADRTSNSTVYRINKKYRIVNNSSSDATDVNLTFYAFDNFENWAYQRVLSENIALGFPKEITHNPDNRIVNVDLGRIESEKSVTISVSYLVRVDAVYMDLEPEGVRGDIPSGYENYTKPIDNLWQSDNPLIKNKSHELTAGLTNYYCKVKKLAGFVENHLSYELQPQECSAFWAYEHGWGDCAEYTNLIIALCRAENIPTKMVRGYLPFTRLYGSKTNELPEVGHKFAIVYLPSEGWVPLDLTYLIDGEFQFGNLSNKHIVKLVSDGRNLVRDSTISIPDARISYSYKKTNPNLQILISGQVKREVAITTKILSQIRSHQRSLEISVKVSNEGLRRGNGVKVKLTTENEYFDVPSPRKIPTLGPGESKTLQFELGMKKSAENKLVKAIVLYNAPGYENLRYEDRLMVTTTVSHDFFEPLVKMVKEILEKRFYLIILIMVLLAGAAFVVRR</sequence>
<organism evidence="3 4">
    <name type="scientific">candidate division MSBL1 archaeon SCGC-AAA259A05</name>
    <dbReference type="NCBI Taxonomy" id="1698259"/>
    <lineage>
        <taxon>Archaea</taxon>
        <taxon>Methanobacteriati</taxon>
        <taxon>Methanobacteriota</taxon>
        <taxon>candidate division MSBL1</taxon>
    </lineage>
</organism>
<keyword evidence="1" id="KW-1133">Transmembrane helix</keyword>
<evidence type="ECO:0000259" key="2">
    <source>
        <dbReference type="SMART" id="SM00460"/>
    </source>
</evidence>
<evidence type="ECO:0000313" key="4">
    <source>
        <dbReference type="Proteomes" id="UP000070163"/>
    </source>
</evidence>
<keyword evidence="4" id="KW-1185">Reference proteome</keyword>
<dbReference type="InterPro" id="IPR038765">
    <property type="entry name" value="Papain-like_cys_pep_sf"/>
</dbReference>
<dbReference type="InterPro" id="IPR013783">
    <property type="entry name" value="Ig-like_fold"/>
</dbReference>
<dbReference type="Gene3D" id="3.10.620.30">
    <property type="match status" value="1"/>
</dbReference>
<evidence type="ECO:0000313" key="3">
    <source>
        <dbReference type="EMBL" id="KXA91688.1"/>
    </source>
</evidence>
<dbReference type="Pfam" id="PF01841">
    <property type="entry name" value="Transglut_core"/>
    <property type="match status" value="1"/>
</dbReference>
<protein>
    <recommendedName>
        <fullName evidence="2">Transglutaminase-like domain-containing protein</fullName>
    </recommendedName>
</protein>
<dbReference type="EMBL" id="LHXJ01000002">
    <property type="protein sequence ID" value="KXA91688.1"/>
    <property type="molecule type" value="Genomic_DNA"/>
</dbReference>
<accession>A0A133UBW4</accession>
<gene>
    <name evidence="3" type="ORF">AKJ57_00325</name>
</gene>
<reference evidence="3 4" key="1">
    <citation type="journal article" date="2016" name="Sci. Rep.">
        <title>Metabolic traits of an uncultured archaeal lineage -MSBL1- from brine pools of the Red Sea.</title>
        <authorList>
            <person name="Mwirichia R."/>
            <person name="Alam I."/>
            <person name="Rashid M."/>
            <person name="Vinu M."/>
            <person name="Ba-Alawi W."/>
            <person name="Anthony Kamau A."/>
            <person name="Kamanda Ngugi D."/>
            <person name="Goker M."/>
            <person name="Klenk H.P."/>
            <person name="Bajic V."/>
            <person name="Stingl U."/>
        </authorList>
    </citation>
    <scope>NUCLEOTIDE SEQUENCE [LARGE SCALE GENOMIC DNA]</scope>
    <source>
        <strain evidence="3">SCGC-AAA259A05</strain>
    </source>
</reference>